<feature type="transmembrane region" description="Helical" evidence="1">
    <location>
        <begin position="230"/>
        <end position="251"/>
    </location>
</feature>
<keyword evidence="4" id="KW-1185">Reference proteome</keyword>
<evidence type="ECO:0000256" key="1">
    <source>
        <dbReference type="SAM" id="Phobius"/>
    </source>
</evidence>
<dbReference type="Proteomes" id="UP001230268">
    <property type="component" value="Unassembled WGS sequence"/>
</dbReference>
<accession>A0AAD8LQN8</accession>
<feature type="transmembrane region" description="Helical" evidence="1">
    <location>
        <begin position="181"/>
        <end position="198"/>
    </location>
</feature>
<feature type="transmembrane region" description="Helical" evidence="1">
    <location>
        <begin position="347"/>
        <end position="365"/>
    </location>
</feature>
<evidence type="ECO:0000313" key="4">
    <source>
        <dbReference type="Proteomes" id="UP001230268"/>
    </source>
</evidence>
<proteinExistence type="predicted"/>
<reference evidence="3" key="1">
    <citation type="submission" date="2023-08" db="EMBL/GenBank/DDBJ databases">
        <title>Draft sequence of the Babesia gibsoni genome.</title>
        <authorList>
            <person name="Yamagishi J.Y."/>
            <person name="Xuan X.X."/>
        </authorList>
    </citation>
    <scope>NUCLEOTIDE SEQUENCE</scope>
    <source>
        <strain evidence="3">Azabu</strain>
    </source>
</reference>
<feature type="transmembrane region" description="Helical" evidence="1">
    <location>
        <begin position="98"/>
        <end position="123"/>
    </location>
</feature>
<sequence length="516" mass="58134">MLAAATRLAWLLVLPLVCVAIWLAASSDKLLVRPPKLSLGEISAFLDHYEEKIVGIRSGVYEISLKNFLNNGTFWLEGAVKENNNEVLSPVKQTDPSIWLQAVCIFLSLCLTLTANAGVFYVLCMRYCIILTDAVKLSVKSLKQVDWRTPVHLMRILYWSLRYVVVTLVHLTVSLPPKGRWILLGVLLLLALLYLLRVGMGMERMVYLIPPVITTGIYSCLLKFSSTDVLKIVVTCVGDYIAMMWALIVLIRHYRFTCSPSCKLTMRSDISQCSMKEISFLLDLLLATSLIRHLELIPFVGSLLQRGIYLQHILCFTSMLTIIHFAIFHTEDDPTTGYPLSGLKYMFINSVDKVVHFVVGWPNIIGSRIGKKKRKDSFKPFVRYATTMLSLIPGLDNGDSSPIKGVATVLRWVKMAPYLLLLLFPSFIASLYFHYLTLVSPSMKWVLLPIEAPFTVQTVILFTFVLANMFRYLVGLVNISFLPTKAIAAIALAFTMDTVMRYVEDEGTEGEHAHAE</sequence>
<feature type="transmembrane region" description="Helical" evidence="1">
    <location>
        <begin position="472"/>
        <end position="494"/>
    </location>
</feature>
<protein>
    <submittedName>
        <fullName evidence="3">Uncharacterized protein</fullName>
    </submittedName>
</protein>
<feature type="signal peptide" evidence="2">
    <location>
        <begin position="1"/>
        <end position="20"/>
    </location>
</feature>
<keyword evidence="1" id="KW-1133">Transmembrane helix</keyword>
<feature type="chain" id="PRO_5042297053" evidence="2">
    <location>
        <begin position="21"/>
        <end position="516"/>
    </location>
</feature>
<organism evidence="3 4">
    <name type="scientific">Babesia gibsoni</name>
    <dbReference type="NCBI Taxonomy" id="33632"/>
    <lineage>
        <taxon>Eukaryota</taxon>
        <taxon>Sar</taxon>
        <taxon>Alveolata</taxon>
        <taxon>Apicomplexa</taxon>
        <taxon>Aconoidasida</taxon>
        <taxon>Piroplasmida</taxon>
        <taxon>Babesiidae</taxon>
        <taxon>Babesia</taxon>
    </lineage>
</organism>
<feature type="transmembrane region" description="Helical" evidence="1">
    <location>
        <begin position="308"/>
        <end position="327"/>
    </location>
</feature>
<evidence type="ECO:0000256" key="2">
    <source>
        <dbReference type="SAM" id="SignalP"/>
    </source>
</evidence>
<keyword evidence="1" id="KW-0472">Membrane</keyword>
<name>A0AAD8LQN8_BABGI</name>
<feature type="transmembrane region" description="Helical" evidence="1">
    <location>
        <begin position="205"/>
        <end position="224"/>
    </location>
</feature>
<dbReference type="EMBL" id="JAVEPI010000005">
    <property type="protein sequence ID" value="KAK1441760.1"/>
    <property type="molecule type" value="Genomic_DNA"/>
</dbReference>
<feature type="transmembrane region" description="Helical" evidence="1">
    <location>
        <begin position="445"/>
        <end position="466"/>
    </location>
</feature>
<feature type="transmembrane region" description="Helical" evidence="1">
    <location>
        <begin position="415"/>
        <end position="433"/>
    </location>
</feature>
<keyword evidence="1" id="KW-0812">Transmembrane</keyword>
<feature type="transmembrane region" description="Helical" evidence="1">
    <location>
        <begin position="156"/>
        <end position="175"/>
    </location>
</feature>
<dbReference type="AlphaFoldDB" id="A0AAD8LQN8"/>
<evidence type="ECO:0000313" key="3">
    <source>
        <dbReference type="EMBL" id="KAK1441760.1"/>
    </source>
</evidence>
<gene>
    <name evidence="3" type="ORF">BgAZ_500920</name>
</gene>
<comment type="caution">
    <text evidence="3">The sequence shown here is derived from an EMBL/GenBank/DDBJ whole genome shotgun (WGS) entry which is preliminary data.</text>
</comment>
<keyword evidence="2" id="KW-0732">Signal</keyword>